<reference evidence="1" key="1">
    <citation type="submission" date="2017-05" db="EMBL/GenBank/DDBJ databases">
        <authorList>
            <person name="Varghese N."/>
            <person name="Submissions S."/>
        </authorList>
    </citation>
    <scope>NUCLEOTIDE SEQUENCE</scope>
    <source>
        <strain evidence="1">DSM 45262</strain>
    </source>
</reference>
<comment type="caution">
    <text evidence="1">The sequence shown here is derived from an EMBL/GenBank/DDBJ whole genome shotgun (WGS) entry which is preliminary data.</text>
</comment>
<sequence length="148" mass="17510">MSRNQFFSSEDQFQEWLFFASDVLEDFIDKFSNLDLDYSPESLIRLEQWILDKHPSPQSFVEGEKAEVIDGMLRYVGDVYVKQLKGKWDVELDDPQYVYYSMPIVKMEGVNAVSPFSELVASTDRRRGDYMYKLFMNKKRRMEESGLL</sequence>
<dbReference type="RefSeq" id="WP_102992781.1">
    <property type="nucleotide sequence ID" value="NZ_FXTU01000002.1"/>
</dbReference>
<evidence type="ECO:0000313" key="2">
    <source>
        <dbReference type="Proteomes" id="UP001157946"/>
    </source>
</evidence>
<name>A0AA45WL56_9BACL</name>
<accession>A0AA45WL56</accession>
<dbReference type="EMBL" id="FXTU01000002">
    <property type="protein sequence ID" value="SMP09500.1"/>
    <property type="molecule type" value="Genomic_DNA"/>
</dbReference>
<proteinExistence type="predicted"/>
<evidence type="ECO:0000313" key="1">
    <source>
        <dbReference type="EMBL" id="SMP09500.1"/>
    </source>
</evidence>
<keyword evidence="2" id="KW-1185">Reference proteome</keyword>
<protein>
    <submittedName>
        <fullName evidence="1">Uncharacterized protein</fullName>
    </submittedName>
</protein>
<dbReference type="AlphaFoldDB" id="A0AA45WL56"/>
<gene>
    <name evidence="1" type="ORF">SAMN06265361_102102</name>
</gene>
<dbReference type="Proteomes" id="UP001157946">
    <property type="component" value="Unassembled WGS sequence"/>
</dbReference>
<organism evidence="1 2">
    <name type="scientific">Laceyella tengchongensis</name>
    <dbReference type="NCBI Taxonomy" id="574699"/>
    <lineage>
        <taxon>Bacteria</taxon>
        <taxon>Bacillati</taxon>
        <taxon>Bacillota</taxon>
        <taxon>Bacilli</taxon>
        <taxon>Bacillales</taxon>
        <taxon>Thermoactinomycetaceae</taxon>
        <taxon>Laceyella</taxon>
    </lineage>
</organism>